<dbReference type="Pfam" id="PF26082">
    <property type="entry name" value="zf-C2H2_AcuF"/>
    <property type="match status" value="1"/>
</dbReference>
<evidence type="ECO:0000256" key="1">
    <source>
        <dbReference type="SAM" id="MobiDB-lite"/>
    </source>
</evidence>
<gene>
    <name evidence="3" type="ORF">IFR04_001202</name>
</gene>
<protein>
    <recommendedName>
        <fullName evidence="2">Oxidoreductase acuF-like C2H2 type zinc-finger domain-containing protein</fullName>
    </recommendedName>
</protein>
<dbReference type="PANTHER" id="PTHR35391">
    <property type="entry name" value="C2H2-TYPE DOMAIN-CONTAINING PROTEIN-RELATED"/>
    <property type="match status" value="1"/>
</dbReference>
<dbReference type="PANTHER" id="PTHR35391:SF7">
    <property type="entry name" value="C2H2-TYPE DOMAIN-CONTAINING PROTEIN"/>
    <property type="match status" value="1"/>
</dbReference>
<feature type="compositionally biased region" description="Acidic residues" evidence="1">
    <location>
        <begin position="120"/>
        <end position="133"/>
    </location>
</feature>
<accession>A0A8H7WJ16</accession>
<dbReference type="OrthoDB" id="6133115at2759"/>
<dbReference type="EMBL" id="JAFJYH010000008">
    <property type="protein sequence ID" value="KAG4425740.1"/>
    <property type="molecule type" value="Genomic_DNA"/>
</dbReference>
<evidence type="ECO:0000259" key="2">
    <source>
        <dbReference type="Pfam" id="PF26082"/>
    </source>
</evidence>
<sequence length="840" mass="93932">MSAIASRAKRSLALLERLVGALELPDQKPIGISVSEAVDSLGRFNIWEAEIGAFSDINIKSSLEYRVRHAPKLASQIMELLDELIESLDDIYPIVSHARKNRTGALHEAEVDPSALLPEPNEDTDNERSDDEELSEVREIFTSIEDAISNPLRFSAIVRNNANRDRYAKAVAAAIATPFNSQFDICHVEHKFPALAKKDKRWLVERLGKAITQRRQYLKYCRELHDKTAKDPQNLGSGPVATRLLKSSSHSPARLLPVARSDDSKPMSTMAPTQASTLIFRPGQAIEGELEEEAQSHTSYVTSTSEDSSNTMLSVISLEEVSNGFKQFECPYCWQIQTARSQKAWRKHVLSDLKPYICTFENCELKLFSDRRTWFSHELKDHRQVWGCYFCSHDSFDDADKYKRHLASCHPESLVEDQLPALLKMSQTALVKLVPTDCPLCDDWEQCLRRVAPHVPSAEAFVVTPNQFQHHLGTHMEQLALFAIPRGYNEEGGADSGIAAAQVNFSASSLENSEVPPLSIPNIVQNLASGEYQEADDLFMDMKVFFALLDLTHEAGAHDKICSLVDRLWEDKIGTTHTDSLSQWLKQEIGWKLWSATEMTKEQVDRRPSTITITMTMLDGERLHRNFDKAASMEHLYMFADCYELIGTLSALKMPPFKTVVEHEYHFMLNLAGNPSPSGRCRLEPTISIAKATESSTDFVVLDLGAEHPAQLSGMTIESSTVGKGKGIAISLDQRKKSNTKEALRSSVTSEDRPSPSIGADNAQADTLLSSKRKLRPSMNGWWQCCQCGEEVNDSWVWVYQGDMADFLPMVPRHFVRAASGELSVSSEAVRGPAQDVRSV</sequence>
<proteinExistence type="predicted"/>
<dbReference type="InterPro" id="IPR058925">
    <property type="entry name" value="zf-C2H2_AcuF"/>
</dbReference>
<feature type="compositionally biased region" description="Basic and acidic residues" evidence="1">
    <location>
        <begin position="740"/>
        <end position="754"/>
    </location>
</feature>
<name>A0A8H7WJ16_9HELO</name>
<dbReference type="Proteomes" id="UP000664132">
    <property type="component" value="Unassembled WGS sequence"/>
</dbReference>
<reference evidence="3" key="1">
    <citation type="submission" date="2021-02" db="EMBL/GenBank/DDBJ databases">
        <title>Genome sequence Cadophora malorum strain M34.</title>
        <authorList>
            <person name="Stefanovic E."/>
            <person name="Vu D."/>
            <person name="Scully C."/>
            <person name="Dijksterhuis J."/>
            <person name="Roader J."/>
            <person name="Houbraken J."/>
        </authorList>
    </citation>
    <scope>NUCLEOTIDE SEQUENCE</scope>
    <source>
        <strain evidence="3">M34</strain>
    </source>
</reference>
<feature type="region of interest" description="Disordered" evidence="1">
    <location>
        <begin position="740"/>
        <end position="764"/>
    </location>
</feature>
<keyword evidence="4" id="KW-1185">Reference proteome</keyword>
<evidence type="ECO:0000313" key="3">
    <source>
        <dbReference type="EMBL" id="KAG4425740.1"/>
    </source>
</evidence>
<feature type="region of interest" description="Disordered" evidence="1">
    <location>
        <begin position="107"/>
        <end position="133"/>
    </location>
</feature>
<evidence type="ECO:0000313" key="4">
    <source>
        <dbReference type="Proteomes" id="UP000664132"/>
    </source>
</evidence>
<dbReference type="AlphaFoldDB" id="A0A8H7WJ16"/>
<feature type="domain" description="Oxidoreductase acuF-like C2H2 type zinc-finger" evidence="2">
    <location>
        <begin position="326"/>
        <end position="353"/>
    </location>
</feature>
<organism evidence="3 4">
    <name type="scientific">Cadophora malorum</name>
    <dbReference type="NCBI Taxonomy" id="108018"/>
    <lineage>
        <taxon>Eukaryota</taxon>
        <taxon>Fungi</taxon>
        <taxon>Dikarya</taxon>
        <taxon>Ascomycota</taxon>
        <taxon>Pezizomycotina</taxon>
        <taxon>Leotiomycetes</taxon>
        <taxon>Helotiales</taxon>
        <taxon>Ploettnerulaceae</taxon>
        <taxon>Cadophora</taxon>
    </lineage>
</organism>
<comment type="caution">
    <text evidence="3">The sequence shown here is derived from an EMBL/GenBank/DDBJ whole genome shotgun (WGS) entry which is preliminary data.</text>
</comment>